<dbReference type="PATRIC" id="fig|1150625.3.peg.1565"/>
<evidence type="ECO:0000259" key="1">
    <source>
        <dbReference type="Pfam" id="PF01266"/>
    </source>
</evidence>
<feature type="domain" description="FAD dependent oxidoreductase" evidence="1">
    <location>
        <begin position="30"/>
        <end position="377"/>
    </location>
</feature>
<dbReference type="PANTHER" id="PTHR13847:SF201">
    <property type="entry name" value="PUTATIBE OXIDOREDUCTASE"/>
    <property type="match status" value="1"/>
</dbReference>
<keyword evidence="3" id="KW-1185">Reference proteome</keyword>
<name>A0A147K828_9BACI</name>
<proteinExistence type="predicted"/>
<dbReference type="InterPro" id="IPR006076">
    <property type="entry name" value="FAD-dep_OxRdtase"/>
</dbReference>
<dbReference type="Proteomes" id="UP000074108">
    <property type="component" value="Unassembled WGS sequence"/>
</dbReference>
<dbReference type="GO" id="GO:0005737">
    <property type="term" value="C:cytoplasm"/>
    <property type="evidence" value="ECO:0007669"/>
    <property type="project" value="TreeGrafter"/>
</dbReference>
<evidence type="ECO:0000313" key="3">
    <source>
        <dbReference type="Proteomes" id="UP000074108"/>
    </source>
</evidence>
<dbReference type="PANTHER" id="PTHR13847">
    <property type="entry name" value="SARCOSINE DEHYDROGENASE-RELATED"/>
    <property type="match status" value="1"/>
</dbReference>
<sequence>MDLYTGESYWSSTIKQKPNYPLLSEDIECDICIIGGGVTGAQCAYLLKDSGLSVVLIDKRKIGAGSTSVNTALLQYLGDKMLHELVNSFGEDLAIQHTKLCRDAISTIRTICQSLTTNVEHCTRNSIYYASEKKDEDLLRADFHFLSKHDFNVQLVEDQNQLDLYSLPTHMALYCYDDGEINPLKYTLALIEKRRKGVKVFEQTELNGKECSNERTILHTKTKHSIQDEKSNCGWRIRSGNEKKKTPLFLLLIRRLNQKTLTPGDQRELIWETARPYIYMRTTNDNRIIIGGLDEETSNPLERDSKMKHKMELLREEINKRFPSIKTEPDYEVAAIYGGSHDGLPMIKENKNWYYLYAYGDNGIVYSMVFAKIVKELITNGYHEAYDLYCNR</sequence>
<dbReference type="Gene3D" id="3.30.9.10">
    <property type="entry name" value="D-Amino Acid Oxidase, subunit A, domain 2"/>
    <property type="match status" value="1"/>
</dbReference>
<dbReference type="InterPro" id="IPR036188">
    <property type="entry name" value="FAD/NAD-bd_sf"/>
</dbReference>
<dbReference type="RefSeq" id="WP_059350940.1">
    <property type="nucleotide sequence ID" value="NZ_LDYG01000028.1"/>
</dbReference>
<dbReference type="Gene3D" id="3.50.50.60">
    <property type="entry name" value="FAD/NAD(P)-binding domain"/>
    <property type="match status" value="1"/>
</dbReference>
<protein>
    <recommendedName>
        <fullName evidence="1">FAD dependent oxidoreductase domain-containing protein</fullName>
    </recommendedName>
</protein>
<dbReference type="EMBL" id="LDYG01000028">
    <property type="protein sequence ID" value="KUP06369.1"/>
    <property type="molecule type" value="Genomic_DNA"/>
</dbReference>
<accession>A0A147K828</accession>
<evidence type="ECO:0000313" key="2">
    <source>
        <dbReference type="EMBL" id="KUP06369.1"/>
    </source>
</evidence>
<organism evidence="2 3">
    <name type="scientific">Bacillus coahuilensis p1.1.43</name>
    <dbReference type="NCBI Taxonomy" id="1150625"/>
    <lineage>
        <taxon>Bacteria</taxon>
        <taxon>Bacillati</taxon>
        <taxon>Bacillota</taxon>
        <taxon>Bacilli</taxon>
        <taxon>Bacillales</taxon>
        <taxon>Bacillaceae</taxon>
        <taxon>Bacillus</taxon>
    </lineage>
</organism>
<gene>
    <name evidence="2" type="ORF">Q75_07435</name>
</gene>
<reference evidence="2 3" key="1">
    <citation type="journal article" date="2016" name="Front. Microbiol.">
        <title>Microevolution Analysis of Bacillus coahuilensis Unveils Differences in Phosphorus Acquisition Strategies and Their Regulation.</title>
        <authorList>
            <person name="Gomez-Lunar Z."/>
            <person name="Hernandez-Gonzalez I."/>
            <person name="Rodriguez-Torres M.D."/>
            <person name="Souza V."/>
            <person name="Olmedo-Alvarez G."/>
        </authorList>
    </citation>
    <scope>NUCLEOTIDE SEQUENCE [LARGE SCALE GENOMIC DNA]</scope>
    <source>
        <strain evidence="3">p1.1.43</strain>
    </source>
</reference>
<dbReference type="OrthoDB" id="571248at2"/>
<comment type="caution">
    <text evidence="2">The sequence shown here is derived from an EMBL/GenBank/DDBJ whole genome shotgun (WGS) entry which is preliminary data.</text>
</comment>
<dbReference type="AlphaFoldDB" id="A0A147K828"/>
<dbReference type="SUPFAM" id="SSF51905">
    <property type="entry name" value="FAD/NAD(P)-binding domain"/>
    <property type="match status" value="1"/>
</dbReference>
<dbReference type="STRING" id="1150625.Q75_07435"/>
<dbReference type="Pfam" id="PF01266">
    <property type="entry name" value="DAO"/>
    <property type="match status" value="1"/>
</dbReference>